<dbReference type="SMART" id="SM00355">
    <property type="entry name" value="ZnF_C2H2"/>
    <property type="match status" value="9"/>
</dbReference>
<feature type="domain" description="C2H2-type" evidence="9">
    <location>
        <begin position="215"/>
        <end position="243"/>
    </location>
</feature>
<feature type="domain" description="C2H2-type" evidence="9">
    <location>
        <begin position="99"/>
        <end position="124"/>
    </location>
</feature>
<dbReference type="AlphaFoldDB" id="A0AAX4HGE1"/>
<evidence type="ECO:0000259" key="9">
    <source>
        <dbReference type="PROSITE" id="PS50157"/>
    </source>
</evidence>
<evidence type="ECO:0000256" key="7">
    <source>
        <dbReference type="ARBA" id="ARBA00023242"/>
    </source>
</evidence>
<feature type="domain" description="C2H2-type" evidence="9">
    <location>
        <begin position="128"/>
        <end position="156"/>
    </location>
</feature>
<dbReference type="EMBL" id="CP138898">
    <property type="protein sequence ID" value="WPK26952.1"/>
    <property type="molecule type" value="Genomic_DNA"/>
</dbReference>
<keyword evidence="11" id="KW-1185">Reference proteome</keyword>
<dbReference type="InterPro" id="IPR051061">
    <property type="entry name" value="Zinc_finger_trans_reg"/>
</dbReference>
<feature type="domain" description="C2H2-type" evidence="9">
    <location>
        <begin position="73"/>
        <end position="100"/>
    </location>
</feature>
<feature type="domain" description="C2H2-type" evidence="9">
    <location>
        <begin position="41"/>
        <end position="70"/>
    </location>
</feature>
<keyword evidence="7" id="KW-0539">Nucleus</keyword>
<dbReference type="Pfam" id="PF00096">
    <property type="entry name" value="zf-C2H2"/>
    <property type="match status" value="3"/>
</dbReference>
<evidence type="ECO:0000313" key="11">
    <source>
        <dbReference type="Proteomes" id="UP001338582"/>
    </source>
</evidence>
<dbReference type="InterPro" id="IPR013087">
    <property type="entry name" value="Znf_C2H2_type"/>
</dbReference>
<keyword evidence="5" id="KW-0805">Transcription regulation</keyword>
<evidence type="ECO:0000313" key="10">
    <source>
        <dbReference type="EMBL" id="WPK26952.1"/>
    </source>
</evidence>
<dbReference type="FunFam" id="3.30.160.60:FF:000534">
    <property type="entry name" value="zinc finger protein 674"/>
    <property type="match status" value="1"/>
</dbReference>
<feature type="domain" description="C2H2-type" evidence="9">
    <location>
        <begin position="185"/>
        <end position="212"/>
    </location>
</feature>
<sequence>MPTKVSRPKRYHCSYPDCEKSYNRPILLRQHENSHTNERPFKCTEPGCDKAFFKKSNLDDHSYSHKPMSERPFACSVCPKKFISLDRLRNHELIHTDRFKCTRDGCDRAFASRHGLKHHINVFHDRVLTCDLCNRNFGLPRLVQQHRLKVHSEASAYPCSVNGCYSIFANEAKLVAHVQEKHPKSECPVCKEIFVGPESLAIHMSVHNEDATLLSQCGICGDKFVNKADLTNHSRNVHGSELADSVSGSALDLYLAKSENPSLHGFTRGGDQRVQVIADESSRPKTRGRKKIIKSLPAPKSGSSVISIVTQATRKDVHVCPFENCHKTYVRRFFYDRHLQIHHGLIDNPEKMNNSDVTTTNDTFQDLYSSV</sequence>
<protein>
    <recommendedName>
        <fullName evidence="9">C2H2-type domain-containing protein</fullName>
    </recommendedName>
</protein>
<evidence type="ECO:0000256" key="2">
    <source>
        <dbReference type="ARBA" id="ARBA00022723"/>
    </source>
</evidence>
<dbReference type="GO" id="GO:0008270">
    <property type="term" value="F:zinc ion binding"/>
    <property type="evidence" value="ECO:0007669"/>
    <property type="project" value="UniProtKB-KW"/>
</dbReference>
<evidence type="ECO:0000256" key="8">
    <source>
        <dbReference type="PROSITE-ProRule" id="PRU00042"/>
    </source>
</evidence>
<evidence type="ECO:0000256" key="4">
    <source>
        <dbReference type="ARBA" id="ARBA00022833"/>
    </source>
</evidence>
<organism evidence="10 11">
    <name type="scientific">Australozyma saopauloensis</name>
    <dbReference type="NCBI Taxonomy" id="291208"/>
    <lineage>
        <taxon>Eukaryota</taxon>
        <taxon>Fungi</taxon>
        <taxon>Dikarya</taxon>
        <taxon>Ascomycota</taxon>
        <taxon>Saccharomycotina</taxon>
        <taxon>Pichiomycetes</taxon>
        <taxon>Metschnikowiaceae</taxon>
        <taxon>Australozyma</taxon>
    </lineage>
</organism>
<dbReference type="SUPFAM" id="SSF57667">
    <property type="entry name" value="beta-beta-alpha zinc fingers"/>
    <property type="match status" value="3"/>
</dbReference>
<keyword evidence="2" id="KW-0479">Metal-binding</keyword>
<dbReference type="InterPro" id="IPR036236">
    <property type="entry name" value="Znf_C2H2_sf"/>
</dbReference>
<comment type="subcellular location">
    <subcellularLocation>
        <location evidence="1">Nucleus</location>
    </subcellularLocation>
</comment>
<feature type="domain" description="C2H2-type" evidence="9">
    <location>
        <begin position="11"/>
        <end position="40"/>
    </location>
</feature>
<dbReference type="PROSITE" id="PS00028">
    <property type="entry name" value="ZINC_FINGER_C2H2_1"/>
    <property type="match status" value="8"/>
</dbReference>
<dbReference type="GO" id="GO:0006357">
    <property type="term" value="P:regulation of transcription by RNA polymerase II"/>
    <property type="evidence" value="ECO:0007669"/>
    <property type="project" value="TreeGrafter"/>
</dbReference>
<dbReference type="RefSeq" id="XP_062879331.1">
    <property type="nucleotide sequence ID" value="XM_063023261.1"/>
</dbReference>
<dbReference type="PANTHER" id="PTHR46179">
    <property type="entry name" value="ZINC FINGER PROTEIN"/>
    <property type="match status" value="1"/>
</dbReference>
<dbReference type="GO" id="GO:0005634">
    <property type="term" value="C:nucleus"/>
    <property type="evidence" value="ECO:0007669"/>
    <property type="project" value="UniProtKB-SubCell"/>
</dbReference>
<proteinExistence type="predicted"/>
<dbReference type="KEGG" id="asau:88175382"/>
<keyword evidence="4" id="KW-0862">Zinc</keyword>
<dbReference type="Proteomes" id="UP001338582">
    <property type="component" value="Chromosome 5"/>
</dbReference>
<name>A0AAX4HGE1_9ASCO</name>
<keyword evidence="6" id="KW-0804">Transcription</keyword>
<evidence type="ECO:0000256" key="5">
    <source>
        <dbReference type="ARBA" id="ARBA00023015"/>
    </source>
</evidence>
<accession>A0AAX4HGE1</accession>
<keyword evidence="3 8" id="KW-0863">Zinc-finger</keyword>
<dbReference type="Gene3D" id="3.30.160.60">
    <property type="entry name" value="Classic Zinc Finger"/>
    <property type="match status" value="5"/>
</dbReference>
<evidence type="ECO:0000256" key="6">
    <source>
        <dbReference type="ARBA" id="ARBA00023163"/>
    </source>
</evidence>
<evidence type="ECO:0000256" key="3">
    <source>
        <dbReference type="ARBA" id="ARBA00022771"/>
    </source>
</evidence>
<gene>
    <name evidence="10" type="ORF">PUMCH_004321</name>
</gene>
<evidence type="ECO:0000256" key="1">
    <source>
        <dbReference type="ARBA" id="ARBA00004123"/>
    </source>
</evidence>
<dbReference type="PROSITE" id="PS50157">
    <property type="entry name" value="ZINC_FINGER_C2H2_2"/>
    <property type="match status" value="7"/>
</dbReference>
<reference evidence="10 11" key="1">
    <citation type="submission" date="2023-10" db="EMBL/GenBank/DDBJ databases">
        <title>Draft Genome Sequence of Candida saopaulonensis from a very Premature Infant with Sepsis.</title>
        <authorList>
            <person name="Ning Y."/>
            <person name="Dai R."/>
            <person name="Xiao M."/>
            <person name="Xu Y."/>
            <person name="Yan Q."/>
            <person name="Zhang L."/>
        </authorList>
    </citation>
    <scope>NUCLEOTIDE SEQUENCE [LARGE SCALE GENOMIC DNA]</scope>
    <source>
        <strain evidence="10 11">19XY460</strain>
    </source>
</reference>
<dbReference type="PANTHER" id="PTHR46179:SF13">
    <property type="entry name" value="C2H2-TYPE DOMAIN-CONTAINING PROTEIN"/>
    <property type="match status" value="1"/>
</dbReference>
<dbReference type="GeneID" id="88175382"/>